<keyword evidence="2" id="KW-1185">Reference proteome</keyword>
<reference evidence="1" key="1">
    <citation type="submission" date="2024-06" db="EMBL/GenBank/DDBJ databases">
        <authorList>
            <person name="Campbell A.G."/>
        </authorList>
    </citation>
    <scope>NUCLEOTIDE SEQUENCE</scope>
    <source>
        <strain evidence="1">EM17</strain>
    </source>
</reference>
<dbReference type="RefSeq" id="WP_350378848.1">
    <property type="nucleotide sequence ID" value="NZ_JBELQD010000015.1"/>
</dbReference>
<gene>
    <name evidence="1" type="ORF">ABS770_15310</name>
</gene>
<proteinExistence type="predicted"/>
<evidence type="ECO:0000313" key="1">
    <source>
        <dbReference type="EMBL" id="MER2289636.1"/>
    </source>
</evidence>
<dbReference type="EMBL" id="JBELQD010000015">
    <property type="protein sequence ID" value="MER2289636.1"/>
    <property type="molecule type" value="Genomic_DNA"/>
</dbReference>
<comment type="caution">
    <text evidence="1">The sequence shown here is derived from an EMBL/GenBank/DDBJ whole genome shotgun (WGS) entry which is preliminary data.</text>
</comment>
<evidence type="ECO:0000313" key="2">
    <source>
        <dbReference type="Proteomes" id="UP001432995"/>
    </source>
</evidence>
<dbReference type="Proteomes" id="UP001432995">
    <property type="component" value="Unassembled WGS sequence"/>
</dbReference>
<protein>
    <submittedName>
        <fullName evidence="1">Uncharacterized protein</fullName>
    </submittedName>
</protein>
<sequence length="133" mass="14626">MTFLGVFAWSPVSSATVTTTLGVDPGAWNVWRNRRLTPAPLSRTWFRRASGSPLVYQVSDVLVWLATKRGEHIDPLTTWRLSLARDFGTETSDPVEIRRLAVLYARAVGPVIGGVRFTTAGFQAYLASLLSSS</sequence>
<name>A0ABV1R474_9HYPH</name>
<accession>A0ABV1R474</accession>
<organism evidence="1 2">
    <name type="scientific">Methylobacterium brachiatum</name>
    <dbReference type="NCBI Taxonomy" id="269660"/>
    <lineage>
        <taxon>Bacteria</taxon>
        <taxon>Pseudomonadati</taxon>
        <taxon>Pseudomonadota</taxon>
        <taxon>Alphaproteobacteria</taxon>
        <taxon>Hyphomicrobiales</taxon>
        <taxon>Methylobacteriaceae</taxon>
        <taxon>Methylobacterium</taxon>
    </lineage>
</organism>